<protein>
    <submittedName>
        <fullName evidence="1">Uncharacterized protein</fullName>
    </submittedName>
</protein>
<sequence>MPTLLYGYATASETGARHVEGQPDHAQAGPREVMIIRMHDRESASTAVNAQDPILKGWHGQNKAFASHGDISREHISANDASKYVRAQFVSRGAHAVISEYTEGWPYIKADIGESRHMDVGTTAMRRGY</sequence>
<organism evidence="1 2">
    <name type="scientific">Mycena rosella</name>
    <name type="common">Pink bonnet</name>
    <name type="synonym">Agaricus rosellus</name>
    <dbReference type="NCBI Taxonomy" id="1033263"/>
    <lineage>
        <taxon>Eukaryota</taxon>
        <taxon>Fungi</taxon>
        <taxon>Dikarya</taxon>
        <taxon>Basidiomycota</taxon>
        <taxon>Agaricomycotina</taxon>
        <taxon>Agaricomycetes</taxon>
        <taxon>Agaricomycetidae</taxon>
        <taxon>Agaricales</taxon>
        <taxon>Marasmiineae</taxon>
        <taxon>Mycenaceae</taxon>
        <taxon>Mycena</taxon>
    </lineage>
</organism>
<keyword evidence="2" id="KW-1185">Reference proteome</keyword>
<evidence type="ECO:0000313" key="1">
    <source>
        <dbReference type="EMBL" id="KAJ7697484.1"/>
    </source>
</evidence>
<comment type="caution">
    <text evidence="1">The sequence shown here is derived from an EMBL/GenBank/DDBJ whole genome shotgun (WGS) entry which is preliminary data.</text>
</comment>
<accession>A0AAD7DRQ6</accession>
<dbReference type="Proteomes" id="UP001221757">
    <property type="component" value="Unassembled WGS sequence"/>
</dbReference>
<dbReference type="AlphaFoldDB" id="A0AAD7DRQ6"/>
<name>A0AAD7DRQ6_MYCRO</name>
<reference evidence="1" key="1">
    <citation type="submission" date="2023-03" db="EMBL/GenBank/DDBJ databases">
        <title>Massive genome expansion in bonnet fungi (Mycena s.s.) driven by repeated elements and novel gene families across ecological guilds.</title>
        <authorList>
            <consortium name="Lawrence Berkeley National Laboratory"/>
            <person name="Harder C.B."/>
            <person name="Miyauchi S."/>
            <person name="Viragh M."/>
            <person name="Kuo A."/>
            <person name="Thoen E."/>
            <person name="Andreopoulos B."/>
            <person name="Lu D."/>
            <person name="Skrede I."/>
            <person name="Drula E."/>
            <person name="Henrissat B."/>
            <person name="Morin E."/>
            <person name="Kohler A."/>
            <person name="Barry K."/>
            <person name="LaButti K."/>
            <person name="Morin E."/>
            <person name="Salamov A."/>
            <person name="Lipzen A."/>
            <person name="Mereny Z."/>
            <person name="Hegedus B."/>
            <person name="Baldrian P."/>
            <person name="Stursova M."/>
            <person name="Weitz H."/>
            <person name="Taylor A."/>
            <person name="Grigoriev I.V."/>
            <person name="Nagy L.G."/>
            <person name="Martin F."/>
            <person name="Kauserud H."/>
        </authorList>
    </citation>
    <scope>NUCLEOTIDE SEQUENCE</scope>
    <source>
        <strain evidence="1">CBHHK067</strain>
    </source>
</reference>
<gene>
    <name evidence="1" type="ORF">B0H17DRAFT_1130449</name>
</gene>
<dbReference type="EMBL" id="JARKIE010000030">
    <property type="protein sequence ID" value="KAJ7697484.1"/>
    <property type="molecule type" value="Genomic_DNA"/>
</dbReference>
<proteinExistence type="predicted"/>
<evidence type="ECO:0000313" key="2">
    <source>
        <dbReference type="Proteomes" id="UP001221757"/>
    </source>
</evidence>